<evidence type="ECO:0000256" key="1">
    <source>
        <dbReference type="ARBA" id="ARBA00010641"/>
    </source>
</evidence>
<dbReference type="GO" id="GO:0016987">
    <property type="term" value="F:sigma factor activity"/>
    <property type="evidence" value="ECO:0007669"/>
    <property type="project" value="UniProtKB-KW"/>
</dbReference>
<evidence type="ECO:0000256" key="4">
    <source>
        <dbReference type="ARBA" id="ARBA00023163"/>
    </source>
</evidence>
<dbReference type="InterPro" id="IPR013249">
    <property type="entry name" value="RNA_pol_sigma70_r4_t2"/>
</dbReference>
<dbReference type="Gene3D" id="1.10.10.10">
    <property type="entry name" value="Winged helix-like DNA-binding domain superfamily/Winged helix DNA-binding domain"/>
    <property type="match status" value="1"/>
</dbReference>
<sequence length="196" mass="23552">MSPEEEKVWQSIQRKESRVFEAYYKEHFRFFLLASNKYLQDPGRAQEIVNDVFLKLWEDAASITIQSTLTFYIHRAVVNRSLNALDKEKRERMRRQAFDHGPEETAETREMEYDELKIRLYRAIDQLPDQCRKVFTMSRFEEMKQQEIADRLGISIKTVKNHITHALKELNKMNKTLGPWVIFFVLYLNHGFPRYI</sequence>
<keyword evidence="2" id="KW-0805">Transcription regulation</keyword>
<dbReference type="PANTHER" id="PTHR43133">
    <property type="entry name" value="RNA POLYMERASE ECF-TYPE SIGMA FACTO"/>
    <property type="match status" value="1"/>
</dbReference>
<dbReference type="SUPFAM" id="SSF88946">
    <property type="entry name" value="Sigma2 domain of RNA polymerase sigma factors"/>
    <property type="match status" value="1"/>
</dbReference>
<organism evidence="7 8">
    <name type="scientific">Dinghuibacter silviterrae</name>
    <dbReference type="NCBI Taxonomy" id="1539049"/>
    <lineage>
        <taxon>Bacteria</taxon>
        <taxon>Pseudomonadati</taxon>
        <taxon>Bacteroidota</taxon>
        <taxon>Chitinophagia</taxon>
        <taxon>Chitinophagales</taxon>
        <taxon>Chitinophagaceae</taxon>
        <taxon>Dinghuibacter</taxon>
    </lineage>
</organism>
<dbReference type="Pfam" id="PF08281">
    <property type="entry name" value="Sigma70_r4_2"/>
    <property type="match status" value="1"/>
</dbReference>
<dbReference type="Proteomes" id="UP000294498">
    <property type="component" value="Unassembled WGS sequence"/>
</dbReference>
<dbReference type="InterPro" id="IPR013324">
    <property type="entry name" value="RNA_pol_sigma_r3/r4-like"/>
</dbReference>
<dbReference type="Pfam" id="PF04542">
    <property type="entry name" value="Sigma70_r2"/>
    <property type="match status" value="1"/>
</dbReference>
<dbReference type="PANTHER" id="PTHR43133:SF46">
    <property type="entry name" value="RNA POLYMERASE SIGMA-70 FACTOR ECF SUBFAMILY"/>
    <property type="match status" value="1"/>
</dbReference>
<accession>A0A4V6Q9V1</accession>
<dbReference type="Gene3D" id="1.10.1740.10">
    <property type="match status" value="1"/>
</dbReference>
<feature type="domain" description="RNA polymerase sigma-70 region 2" evidence="5">
    <location>
        <begin position="36"/>
        <end position="90"/>
    </location>
</feature>
<dbReference type="InterPro" id="IPR013325">
    <property type="entry name" value="RNA_pol_sigma_r2"/>
</dbReference>
<keyword evidence="4" id="KW-0804">Transcription</keyword>
<comment type="similarity">
    <text evidence="1">Belongs to the sigma-70 factor family. ECF subfamily.</text>
</comment>
<dbReference type="InterPro" id="IPR039425">
    <property type="entry name" value="RNA_pol_sigma-70-like"/>
</dbReference>
<dbReference type="EMBL" id="SODV01000002">
    <property type="protein sequence ID" value="TDW96252.1"/>
    <property type="molecule type" value="Genomic_DNA"/>
</dbReference>
<dbReference type="CDD" id="cd06171">
    <property type="entry name" value="Sigma70_r4"/>
    <property type="match status" value="1"/>
</dbReference>
<feature type="domain" description="RNA polymerase sigma factor 70 region 4 type 2" evidence="6">
    <location>
        <begin position="119"/>
        <end position="170"/>
    </location>
</feature>
<comment type="caution">
    <text evidence="7">The sequence shown here is derived from an EMBL/GenBank/DDBJ whole genome shotgun (WGS) entry which is preliminary data.</text>
</comment>
<dbReference type="GO" id="GO:0003677">
    <property type="term" value="F:DNA binding"/>
    <property type="evidence" value="ECO:0007669"/>
    <property type="project" value="InterPro"/>
</dbReference>
<evidence type="ECO:0000259" key="6">
    <source>
        <dbReference type="Pfam" id="PF08281"/>
    </source>
</evidence>
<proteinExistence type="inferred from homology"/>
<dbReference type="InterPro" id="IPR014284">
    <property type="entry name" value="RNA_pol_sigma-70_dom"/>
</dbReference>
<evidence type="ECO:0000256" key="3">
    <source>
        <dbReference type="ARBA" id="ARBA00023082"/>
    </source>
</evidence>
<reference evidence="7 8" key="1">
    <citation type="submission" date="2019-03" db="EMBL/GenBank/DDBJ databases">
        <title>Genomic Encyclopedia of Type Strains, Phase IV (KMG-IV): sequencing the most valuable type-strain genomes for metagenomic binning, comparative biology and taxonomic classification.</title>
        <authorList>
            <person name="Goeker M."/>
        </authorList>
    </citation>
    <scope>NUCLEOTIDE SEQUENCE [LARGE SCALE GENOMIC DNA]</scope>
    <source>
        <strain evidence="7 8">DSM 100059</strain>
    </source>
</reference>
<protein>
    <submittedName>
        <fullName evidence="7">RNA polymerase sigma-70 factor (ECF subfamily)</fullName>
    </submittedName>
</protein>
<dbReference type="NCBIfam" id="TIGR02985">
    <property type="entry name" value="Sig70_bacteroi1"/>
    <property type="match status" value="1"/>
</dbReference>
<dbReference type="GO" id="GO:0006352">
    <property type="term" value="P:DNA-templated transcription initiation"/>
    <property type="evidence" value="ECO:0007669"/>
    <property type="project" value="InterPro"/>
</dbReference>
<dbReference type="InterPro" id="IPR007627">
    <property type="entry name" value="RNA_pol_sigma70_r2"/>
</dbReference>
<evidence type="ECO:0000256" key="2">
    <source>
        <dbReference type="ARBA" id="ARBA00023015"/>
    </source>
</evidence>
<dbReference type="SUPFAM" id="SSF88659">
    <property type="entry name" value="Sigma3 and sigma4 domains of RNA polymerase sigma factors"/>
    <property type="match status" value="1"/>
</dbReference>
<keyword evidence="3" id="KW-0731">Sigma factor</keyword>
<dbReference type="AlphaFoldDB" id="A0A4V6Q9V1"/>
<gene>
    <name evidence="7" type="ORF">EDB95_4077</name>
</gene>
<dbReference type="InterPro" id="IPR014327">
    <property type="entry name" value="RNA_pol_sigma70_bacteroid"/>
</dbReference>
<dbReference type="OrthoDB" id="8687055at2"/>
<evidence type="ECO:0000313" key="7">
    <source>
        <dbReference type="EMBL" id="TDW96252.1"/>
    </source>
</evidence>
<keyword evidence="8" id="KW-1185">Reference proteome</keyword>
<dbReference type="NCBIfam" id="TIGR02937">
    <property type="entry name" value="sigma70-ECF"/>
    <property type="match status" value="1"/>
</dbReference>
<evidence type="ECO:0000259" key="5">
    <source>
        <dbReference type="Pfam" id="PF04542"/>
    </source>
</evidence>
<dbReference type="RefSeq" id="WP_133996359.1">
    <property type="nucleotide sequence ID" value="NZ_SODV01000002.1"/>
</dbReference>
<dbReference type="InterPro" id="IPR036388">
    <property type="entry name" value="WH-like_DNA-bd_sf"/>
</dbReference>
<evidence type="ECO:0000313" key="8">
    <source>
        <dbReference type="Proteomes" id="UP000294498"/>
    </source>
</evidence>
<name>A0A4V6Q9V1_9BACT</name>